<name>A0A4R9K7B7_9LEPT</name>
<evidence type="ECO:0000313" key="2">
    <source>
        <dbReference type="Proteomes" id="UP000297693"/>
    </source>
</evidence>
<dbReference type="AlphaFoldDB" id="A0A4R9K7B7"/>
<accession>A0A4R9K7B7</accession>
<evidence type="ECO:0000313" key="1">
    <source>
        <dbReference type="EMBL" id="TGL61270.1"/>
    </source>
</evidence>
<comment type="caution">
    <text evidence="1">The sequence shown here is derived from an EMBL/GenBank/DDBJ whole genome shotgun (WGS) entry which is preliminary data.</text>
</comment>
<reference evidence="1" key="1">
    <citation type="journal article" date="2019" name="PLoS Negl. Trop. Dis.">
        <title>Revisiting the worldwide diversity of Leptospira species in the environment.</title>
        <authorList>
            <person name="Vincent A.T."/>
            <person name="Schiettekatte O."/>
            <person name="Bourhy P."/>
            <person name="Veyrier F.J."/>
            <person name="Picardeau M."/>
        </authorList>
    </citation>
    <scope>NUCLEOTIDE SEQUENCE [LARGE SCALE GENOMIC DNA]</scope>
    <source>
        <strain evidence="1">201702476</strain>
    </source>
</reference>
<dbReference type="OrthoDB" id="334514at2"/>
<proteinExistence type="predicted"/>
<dbReference type="EMBL" id="RQGD01000020">
    <property type="protein sequence ID" value="TGL61270.1"/>
    <property type="molecule type" value="Genomic_DNA"/>
</dbReference>
<sequence length="189" mass="21708">MKKSANLSEISLLLIFLFFLPVHSGTKAKMIRYSGKLLGSFPLSQPPYFEYEDKYTFQSKKIHCDRETTALLEEKWKESKDFQVDGKAIVKVESDGAFFCEGRPNVGTRYKVSAPSPSQAGSKWIQGQVLEADPTSGQIVYSSPYGKRSYLTLSKEQATTFHERISRMETVEIRGNFRYDRVKRYFVEE</sequence>
<dbReference type="Proteomes" id="UP000297693">
    <property type="component" value="Unassembled WGS sequence"/>
</dbReference>
<organism evidence="1 2">
    <name type="scientific">Leptospira ognonensis</name>
    <dbReference type="NCBI Taxonomy" id="2484945"/>
    <lineage>
        <taxon>Bacteria</taxon>
        <taxon>Pseudomonadati</taxon>
        <taxon>Spirochaetota</taxon>
        <taxon>Spirochaetia</taxon>
        <taxon>Leptospirales</taxon>
        <taxon>Leptospiraceae</taxon>
        <taxon>Leptospira</taxon>
    </lineage>
</organism>
<protein>
    <submittedName>
        <fullName evidence="1">Uncharacterized protein</fullName>
    </submittedName>
</protein>
<dbReference type="RefSeq" id="WP_135622910.1">
    <property type="nucleotide sequence ID" value="NZ_RQGD01000020.1"/>
</dbReference>
<keyword evidence="2" id="KW-1185">Reference proteome</keyword>
<gene>
    <name evidence="1" type="ORF">EHQ58_05705</name>
</gene>